<organism evidence="1 2">
    <name type="scientific">Gordonia rubripertincta</name>
    <name type="common">Rhodococcus corallinus</name>
    <dbReference type="NCBI Taxonomy" id="36822"/>
    <lineage>
        <taxon>Bacteria</taxon>
        <taxon>Bacillati</taxon>
        <taxon>Actinomycetota</taxon>
        <taxon>Actinomycetes</taxon>
        <taxon>Mycobacteriales</taxon>
        <taxon>Gordoniaceae</taxon>
        <taxon>Gordonia</taxon>
    </lineage>
</organism>
<dbReference type="Proteomes" id="UP001067235">
    <property type="component" value="Unassembled WGS sequence"/>
</dbReference>
<evidence type="ECO:0000313" key="2">
    <source>
        <dbReference type="Proteomes" id="UP001067235"/>
    </source>
</evidence>
<reference evidence="1" key="1">
    <citation type="submission" date="2022-12" db="EMBL/GenBank/DDBJ databases">
        <authorList>
            <person name="Krivoruchko A.V."/>
            <person name="Elkin A."/>
        </authorList>
    </citation>
    <scope>NUCLEOTIDE SEQUENCE</scope>
    <source>
        <strain evidence="1">IEGM 1388</strain>
    </source>
</reference>
<proteinExistence type="predicted"/>
<accession>A0ABT4MVM3</accession>
<evidence type="ECO:0000313" key="1">
    <source>
        <dbReference type="EMBL" id="MCZ4549802.1"/>
    </source>
</evidence>
<comment type="caution">
    <text evidence="1">The sequence shown here is derived from an EMBL/GenBank/DDBJ whole genome shotgun (WGS) entry which is preliminary data.</text>
</comment>
<gene>
    <name evidence="1" type="ORF">O4213_07400</name>
</gene>
<sequence>MADELTHGQATALTSEIELLRTFKPYAALRNSLDWRFPGTHGIGPFVPLRGLTGYSDDVARDIVETATAGLGLRFGDQQVAAFGTNLADLADLIDHAIAGRLNRLVRRNCSGLV</sequence>
<dbReference type="RefSeq" id="WP_301570329.1">
    <property type="nucleotide sequence ID" value="NZ_JAPWIE010000002.1"/>
</dbReference>
<dbReference type="EMBL" id="JAPWIE010000002">
    <property type="protein sequence ID" value="MCZ4549802.1"/>
    <property type="molecule type" value="Genomic_DNA"/>
</dbReference>
<name>A0ABT4MVM3_GORRU</name>
<keyword evidence="2" id="KW-1185">Reference proteome</keyword>
<protein>
    <submittedName>
        <fullName evidence="1">Uncharacterized protein</fullName>
    </submittedName>
</protein>